<dbReference type="InterPro" id="IPR000223">
    <property type="entry name" value="Pept_S26A_signal_pept_1"/>
</dbReference>
<proteinExistence type="inferred from homology"/>
<gene>
    <name evidence="6" type="ORF">GCM10007420_21880</name>
</gene>
<evidence type="ECO:0000259" key="5">
    <source>
        <dbReference type="Pfam" id="PF10502"/>
    </source>
</evidence>
<comment type="similarity">
    <text evidence="1">Belongs to the peptidase S26 family.</text>
</comment>
<dbReference type="EMBL" id="BMFS01000010">
    <property type="protein sequence ID" value="GGH05061.1"/>
    <property type="molecule type" value="Genomic_DNA"/>
</dbReference>
<dbReference type="RefSeq" id="WP_188452631.1">
    <property type="nucleotide sequence ID" value="NZ_BMFS01000010.1"/>
</dbReference>
<protein>
    <recommendedName>
        <fullName evidence="2">Signal peptidase I</fullName>
    </recommendedName>
    <alternativeName>
        <fullName evidence="3">Leader peptidase I</fullName>
    </alternativeName>
</protein>
<evidence type="ECO:0000256" key="4">
    <source>
        <dbReference type="SAM" id="Phobius"/>
    </source>
</evidence>
<dbReference type="SUPFAM" id="SSF51306">
    <property type="entry name" value="LexA/Signal peptidase"/>
    <property type="match status" value="1"/>
</dbReference>
<feature type="domain" description="Peptidase S26" evidence="5">
    <location>
        <begin position="14"/>
        <end position="156"/>
    </location>
</feature>
<evidence type="ECO:0000256" key="1">
    <source>
        <dbReference type="ARBA" id="ARBA00009370"/>
    </source>
</evidence>
<keyword evidence="4" id="KW-0812">Transmembrane</keyword>
<keyword evidence="4" id="KW-0472">Membrane</keyword>
<dbReference type="Proteomes" id="UP000648722">
    <property type="component" value="Unassembled WGS sequence"/>
</dbReference>
<keyword evidence="7" id="KW-1185">Reference proteome</keyword>
<feature type="transmembrane region" description="Helical" evidence="4">
    <location>
        <begin position="6"/>
        <end position="27"/>
    </location>
</feature>
<name>A0ABQ1XW02_9PROT</name>
<evidence type="ECO:0000256" key="3">
    <source>
        <dbReference type="ARBA" id="ARBA00029906"/>
    </source>
</evidence>
<reference evidence="7" key="1">
    <citation type="journal article" date="2019" name="Int. J. Syst. Evol. Microbiol.">
        <title>The Global Catalogue of Microorganisms (GCM) 10K type strain sequencing project: providing services to taxonomists for standard genome sequencing and annotation.</title>
        <authorList>
            <consortium name="The Broad Institute Genomics Platform"/>
            <consortium name="The Broad Institute Genome Sequencing Center for Infectious Disease"/>
            <person name="Wu L."/>
            <person name="Ma J."/>
        </authorList>
    </citation>
    <scope>NUCLEOTIDE SEQUENCE [LARGE SCALE GENOMIC DNA]</scope>
    <source>
        <strain evidence="7">CGMCC 1.12766</strain>
    </source>
</reference>
<evidence type="ECO:0000313" key="7">
    <source>
        <dbReference type="Proteomes" id="UP000648722"/>
    </source>
</evidence>
<organism evidence="6 7">
    <name type="scientific">Glycocaulis albus</name>
    <dbReference type="NCBI Taxonomy" id="1382801"/>
    <lineage>
        <taxon>Bacteria</taxon>
        <taxon>Pseudomonadati</taxon>
        <taxon>Pseudomonadota</taxon>
        <taxon>Alphaproteobacteria</taxon>
        <taxon>Maricaulales</taxon>
        <taxon>Maricaulaceae</taxon>
        <taxon>Glycocaulis</taxon>
    </lineage>
</organism>
<sequence>MNLSWQMIGRFGGVVAIGCVFVVMLNVQPRWYAGLNLSESLPHWAFIVDRGELPGRGELAVFPAPETAAYHGLFVKRIVGVAGDRIEVEGRRVSVAGDWSGAALSESREGRGLEPIAPGIIPEGYVFAVTDAVDSYDSRYAEIGLIGVETIVGSAIPVL</sequence>
<dbReference type="Pfam" id="PF10502">
    <property type="entry name" value="Peptidase_S26"/>
    <property type="match status" value="1"/>
</dbReference>
<dbReference type="Gene3D" id="2.10.109.10">
    <property type="entry name" value="Umud Fragment, subunit A"/>
    <property type="match status" value="1"/>
</dbReference>
<keyword evidence="4" id="KW-1133">Transmembrane helix</keyword>
<dbReference type="PANTHER" id="PTHR43390">
    <property type="entry name" value="SIGNAL PEPTIDASE I"/>
    <property type="match status" value="1"/>
</dbReference>
<evidence type="ECO:0000256" key="2">
    <source>
        <dbReference type="ARBA" id="ARBA00019232"/>
    </source>
</evidence>
<dbReference type="InterPro" id="IPR036286">
    <property type="entry name" value="LexA/Signal_pep-like_sf"/>
</dbReference>
<accession>A0ABQ1XW02</accession>
<evidence type="ECO:0000313" key="6">
    <source>
        <dbReference type="EMBL" id="GGH05061.1"/>
    </source>
</evidence>
<dbReference type="InterPro" id="IPR019533">
    <property type="entry name" value="Peptidase_S26"/>
</dbReference>
<dbReference type="PANTHER" id="PTHR43390:SF1">
    <property type="entry name" value="CHLOROPLAST PROCESSING PEPTIDASE"/>
    <property type="match status" value="1"/>
</dbReference>
<comment type="caution">
    <text evidence="6">The sequence shown here is derived from an EMBL/GenBank/DDBJ whole genome shotgun (WGS) entry which is preliminary data.</text>
</comment>